<feature type="region of interest" description="Disordered" evidence="2">
    <location>
        <begin position="1"/>
        <end position="28"/>
    </location>
</feature>
<evidence type="ECO:0000313" key="5">
    <source>
        <dbReference type="Proteomes" id="UP000014760"/>
    </source>
</evidence>
<reference evidence="5" key="1">
    <citation type="submission" date="2012-12" db="EMBL/GenBank/DDBJ databases">
        <authorList>
            <person name="Hellsten U."/>
            <person name="Grimwood J."/>
            <person name="Chapman J.A."/>
            <person name="Shapiro H."/>
            <person name="Aerts A."/>
            <person name="Otillar R.P."/>
            <person name="Terry A.Y."/>
            <person name="Boore J.L."/>
            <person name="Simakov O."/>
            <person name="Marletaz F."/>
            <person name="Cho S.-J."/>
            <person name="Edsinger-Gonzales E."/>
            <person name="Havlak P."/>
            <person name="Kuo D.-H."/>
            <person name="Larsson T."/>
            <person name="Lv J."/>
            <person name="Arendt D."/>
            <person name="Savage R."/>
            <person name="Osoegawa K."/>
            <person name="de Jong P."/>
            <person name="Lindberg D.R."/>
            <person name="Seaver E.C."/>
            <person name="Weisblat D.A."/>
            <person name="Putnam N.H."/>
            <person name="Grigoriev I.V."/>
            <person name="Rokhsar D.S."/>
        </authorList>
    </citation>
    <scope>NUCLEOTIDE SEQUENCE</scope>
    <source>
        <strain evidence="5">I ESC-2004</strain>
    </source>
</reference>
<dbReference type="EMBL" id="KB310854">
    <property type="protein sequence ID" value="ELT90564.1"/>
    <property type="molecule type" value="Genomic_DNA"/>
</dbReference>
<evidence type="ECO:0000256" key="1">
    <source>
        <dbReference type="SAM" id="Coils"/>
    </source>
</evidence>
<dbReference type="OrthoDB" id="10570344at2759"/>
<dbReference type="AlphaFoldDB" id="R7TA24"/>
<dbReference type="EMBL" id="AMQN01014283">
    <property type="status" value="NOT_ANNOTATED_CDS"/>
    <property type="molecule type" value="Genomic_DNA"/>
</dbReference>
<proteinExistence type="predicted"/>
<sequence>MLAALGIGKKKAASEEQIRKHQEAKQHHDKWLANVQKFRDIAQKLETKYSAHKGDFALGRYDELKAMIKSSIKEYESCLEEMQKKGLNKSRGGKTGSLMGAAATFASVQTQVSELEESYSKTKKMTSEQVSHETASLRKQSAALQREYQSWRANLERLAKEYEESKKYNPTQRYGVLKALIKDTMKQS</sequence>
<evidence type="ECO:0000313" key="4">
    <source>
        <dbReference type="EnsemblMetazoa" id="CapteP209614"/>
    </source>
</evidence>
<evidence type="ECO:0000256" key="2">
    <source>
        <dbReference type="SAM" id="MobiDB-lite"/>
    </source>
</evidence>
<keyword evidence="1" id="KW-0175">Coiled coil</keyword>
<keyword evidence="5" id="KW-1185">Reference proteome</keyword>
<dbReference type="Proteomes" id="UP000014760">
    <property type="component" value="Unassembled WGS sequence"/>
</dbReference>
<reference evidence="4" key="3">
    <citation type="submission" date="2015-06" db="UniProtKB">
        <authorList>
            <consortium name="EnsemblMetazoa"/>
        </authorList>
    </citation>
    <scope>IDENTIFICATION</scope>
</reference>
<evidence type="ECO:0000313" key="3">
    <source>
        <dbReference type="EMBL" id="ELT90564.1"/>
    </source>
</evidence>
<accession>R7TA24</accession>
<feature type="compositionally biased region" description="Basic and acidic residues" evidence="2">
    <location>
        <begin position="12"/>
        <end position="28"/>
    </location>
</feature>
<dbReference type="EnsemblMetazoa" id="CapteT209614">
    <property type="protein sequence ID" value="CapteP209614"/>
    <property type="gene ID" value="CapteG209614"/>
</dbReference>
<feature type="coiled-coil region" evidence="1">
    <location>
        <begin position="141"/>
        <end position="168"/>
    </location>
</feature>
<dbReference type="HOGENOM" id="CLU_1442386_0_0_1"/>
<organism evidence="3">
    <name type="scientific">Capitella teleta</name>
    <name type="common">Polychaete worm</name>
    <dbReference type="NCBI Taxonomy" id="283909"/>
    <lineage>
        <taxon>Eukaryota</taxon>
        <taxon>Metazoa</taxon>
        <taxon>Spiralia</taxon>
        <taxon>Lophotrochozoa</taxon>
        <taxon>Annelida</taxon>
        <taxon>Polychaeta</taxon>
        <taxon>Sedentaria</taxon>
        <taxon>Scolecida</taxon>
        <taxon>Capitellidae</taxon>
        <taxon>Capitella</taxon>
    </lineage>
</organism>
<reference evidence="3 5" key="2">
    <citation type="journal article" date="2013" name="Nature">
        <title>Insights into bilaterian evolution from three spiralian genomes.</title>
        <authorList>
            <person name="Simakov O."/>
            <person name="Marletaz F."/>
            <person name="Cho S.J."/>
            <person name="Edsinger-Gonzales E."/>
            <person name="Havlak P."/>
            <person name="Hellsten U."/>
            <person name="Kuo D.H."/>
            <person name="Larsson T."/>
            <person name="Lv J."/>
            <person name="Arendt D."/>
            <person name="Savage R."/>
            <person name="Osoegawa K."/>
            <person name="de Jong P."/>
            <person name="Grimwood J."/>
            <person name="Chapman J.A."/>
            <person name="Shapiro H."/>
            <person name="Aerts A."/>
            <person name="Otillar R.P."/>
            <person name="Terry A.Y."/>
            <person name="Boore J.L."/>
            <person name="Grigoriev I.V."/>
            <person name="Lindberg D.R."/>
            <person name="Seaver E.C."/>
            <person name="Weisblat D.A."/>
            <person name="Putnam N.H."/>
            <person name="Rokhsar D.S."/>
        </authorList>
    </citation>
    <scope>NUCLEOTIDE SEQUENCE</scope>
    <source>
        <strain evidence="3 5">I ESC-2004</strain>
    </source>
</reference>
<gene>
    <name evidence="3" type="ORF">CAPTEDRAFT_209614</name>
</gene>
<dbReference type="OMA" id="GKMSSFM"/>
<name>R7TA24_CAPTE</name>
<protein>
    <submittedName>
        <fullName evidence="3 4">Uncharacterized protein</fullName>
    </submittedName>
</protein>